<evidence type="ECO:0008006" key="4">
    <source>
        <dbReference type="Google" id="ProtNLM"/>
    </source>
</evidence>
<dbReference type="AlphaFoldDB" id="A0AA85AK28"/>
<accession>A0AA85AK28</accession>
<organism evidence="2 3">
    <name type="scientific">Schistosoma margrebowiei</name>
    <dbReference type="NCBI Taxonomy" id="48269"/>
    <lineage>
        <taxon>Eukaryota</taxon>
        <taxon>Metazoa</taxon>
        <taxon>Spiralia</taxon>
        <taxon>Lophotrochozoa</taxon>
        <taxon>Platyhelminthes</taxon>
        <taxon>Trematoda</taxon>
        <taxon>Digenea</taxon>
        <taxon>Strigeidida</taxon>
        <taxon>Schistosomatoidea</taxon>
        <taxon>Schistosomatidae</taxon>
        <taxon>Schistosoma</taxon>
    </lineage>
</organism>
<dbReference type="WBParaSite" id="SMRG1_88530.1">
    <property type="protein sequence ID" value="SMRG1_88530.1"/>
    <property type="gene ID" value="SMRG1_88530"/>
</dbReference>
<reference evidence="3" key="1">
    <citation type="submission" date="2023-11" db="UniProtKB">
        <authorList>
            <consortium name="WormBaseParasite"/>
        </authorList>
    </citation>
    <scope>IDENTIFICATION</scope>
</reference>
<name>A0AA85AK28_9TREM</name>
<feature type="signal peptide" evidence="1">
    <location>
        <begin position="1"/>
        <end position="23"/>
    </location>
</feature>
<keyword evidence="1" id="KW-0732">Signal</keyword>
<dbReference type="Proteomes" id="UP000050790">
    <property type="component" value="Unassembled WGS sequence"/>
</dbReference>
<proteinExistence type="predicted"/>
<protein>
    <recommendedName>
        <fullName evidence="4">Bestrophin homolog</fullName>
    </recommendedName>
</protein>
<evidence type="ECO:0000313" key="3">
    <source>
        <dbReference type="WBParaSite" id="SMRG1_88530.1"/>
    </source>
</evidence>
<evidence type="ECO:0000313" key="2">
    <source>
        <dbReference type="Proteomes" id="UP000050790"/>
    </source>
</evidence>
<feature type="chain" id="PRO_5041739542" description="Bestrophin homolog" evidence="1">
    <location>
        <begin position="24"/>
        <end position="76"/>
    </location>
</feature>
<sequence length="76" mass="9041">MFRLGQYLLILSVISILLKSCDASFLNSTWNKIVQRVTSGVFYFDLYLLIYNWLRSCILDTENLREVFYPSEYDDI</sequence>
<evidence type="ECO:0000256" key="1">
    <source>
        <dbReference type="SAM" id="SignalP"/>
    </source>
</evidence>